<organism evidence="8 9">
    <name type="scientific">Phyllobacterium bourgognense</name>
    <dbReference type="NCBI Taxonomy" id="314236"/>
    <lineage>
        <taxon>Bacteria</taxon>
        <taxon>Pseudomonadati</taxon>
        <taxon>Pseudomonadota</taxon>
        <taxon>Alphaproteobacteria</taxon>
        <taxon>Hyphomicrobiales</taxon>
        <taxon>Phyllobacteriaceae</taxon>
        <taxon>Phyllobacterium</taxon>
    </lineage>
</organism>
<feature type="transmembrane region" description="Helical" evidence="7">
    <location>
        <begin position="160"/>
        <end position="181"/>
    </location>
</feature>
<feature type="transmembrane region" description="Helical" evidence="7">
    <location>
        <begin position="72"/>
        <end position="94"/>
    </location>
</feature>
<dbReference type="InterPro" id="IPR052518">
    <property type="entry name" value="CHR_Transporter"/>
</dbReference>
<dbReference type="Pfam" id="PF02417">
    <property type="entry name" value="Chromate_transp"/>
    <property type="match status" value="1"/>
</dbReference>
<evidence type="ECO:0000256" key="1">
    <source>
        <dbReference type="ARBA" id="ARBA00004651"/>
    </source>
</evidence>
<dbReference type="PANTHER" id="PTHR43663">
    <property type="entry name" value="CHROMATE TRANSPORT PROTEIN-RELATED"/>
    <property type="match status" value="1"/>
</dbReference>
<dbReference type="AlphaFoldDB" id="A0A368YUL3"/>
<dbReference type="GO" id="GO:0005886">
    <property type="term" value="C:plasma membrane"/>
    <property type="evidence" value="ECO:0007669"/>
    <property type="project" value="UniProtKB-SubCell"/>
</dbReference>
<comment type="caution">
    <text evidence="8">The sequence shown here is derived from an EMBL/GenBank/DDBJ whole genome shotgun (WGS) entry which is preliminary data.</text>
</comment>
<keyword evidence="5 7" id="KW-1133">Transmembrane helix</keyword>
<protein>
    <submittedName>
        <fullName evidence="8">Chromate transporter</fullName>
    </submittedName>
</protein>
<dbReference type="GO" id="GO:0015109">
    <property type="term" value="F:chromate transmembrane transporter activity"/>
    <property type="evidence" value="ECO:0007669"/>
    <property type="project" value="InterPro"/>
</dbReference>
<feature type="transmembrane region" description="Helical" evidence="7">
    <location>
        <begin position="115"/>
        <end position="132"/>
    </location>
</feature>
<evidence type="ECO:0000313" key="8">
    <source>
        <dbReference type="EMBL" id="RCW82627.1"/>
    </source>
</evidence>
<keyword evidence="9" id="KW-1185">Reference proteome</keyword>
<comment type="similarity">
    <text evidence="2">Belongs to the chromate ion transporter (CHR) (TC 2.A.51) family.</text>
</comment>
<dbReference type="PANTHER" id="PTHR43663:SF1">
    <property type="entry name" value="CHROMATE TRANSPORTER"/>
    <property type="match status" value="1"/>
</dbReference>
<comment type="subcellular location">
    <subcellularLocation>
        <location evidence="1">Cell membrane</location>
        <topology evidence="1">Multi-pass membrane protein</topology>
    </subcellularLocation>
</comment>
<dbReference type="EMBL" id="QPJM01000007">
    <property type="protein sequence ID" value="RCW82627.1"/>
    <property type="molecule type" value="Genomic_DNA"/>
</dbReference>
<proteinExistence type="inferred from homology"/>
<keyword evidence="4 7" id="KW-0812">Transmembrane</keyword>
<dbReference type="OrthoDB" id="556585at2"/>
<dbReference type="Proteomes" id="UP000253324">
    <property type="component" value="Unassembled WGS sequence"/>
</dbReference>
<evidence type="ECO:0000256" key="5">
    <source>
        <dbReference type="ARBA" id="ARBA00022989"/>
    </source>
</evidence>
<dbReference type="RefSeq" id="WP_114430506.1">
    <property type="nucleotide sequence ID" value="NZ_QPJM01000007.1"/>
</dbReference>
<evidence type="ECO:0000256" key="6">
    <source>
        <dbReference type="ARBA" id="ARBA00023136"/>
    </source>
</evidence>
<sequence>MRFDTLVAIALVFIPFSLTSIGGGAAIVAGIQHETVTVHAWVNSREFLDLFAVSRAAPGPGMMLATVIGWKVAGWLGAFVATLALFVPSSLLCYSVFKLTNHHRDKKWHRAMREGLAPVGIGLIIAGVLSLFRLADGGVTAFVIAGLSGVILYFAPRFPVLGVLALGGLAAMLASTLGTWISSL</sequence>
<evidence type="ECO:0000256" key="4">
    <source>
        <dbReference type="ARBA" id="ARBA00022692"/>
    </source>
</evidence>
<keyword evidence="3" id="KW-1003">Cell membrane</keyword>
<accession>A0A368YUL3</accession>
<evidence type="ECO:0000256" key="3">
    <source>
        <dbReference type="ARBA" id="ARBA00022475"/>
    </source>
</evidence>
<evidence type="ECO:0000256" key="7">
    <source>
        <dbReference type="SAM" id="Phobius"/>
    </source>
</evidence>
<keyword evidence="6 7" id="KW-0472">Membrane</keyword>
<feature type="transmembrane region" description="Helical" evidence="7">
    <location>
        <begin position="138"/>
        <end position="155"/>
    </location>
</feature>
<reference evidence="8 9" key="1">
    <citation type="submission" date="2018-07" db="EMBL/GenBank/DDBJ databases">
        <title>Genomic Encyclopedia of Type Strains, Phase III (KMG-III): the genomes of soil and plant-associated and newly described type strains.</title>
        <authorList>
            <person name="Whitman W."/>
        </authorList>
    </citation>
    <scope>NUCLEOTIDE SEQUENCE [LARGE SCALE GENOMIC DNA]</scope>
    <source>
        <strain evidence="8 9">31-25a</strain>
    </source>
</reference>
<dbReference type="InterPro" id="IPR003370">
    <property type="entry name" value="Chromate_transpt"/>
</dbReference>
<evidence type="ECO:0000256" key="2">
    <source>
        <dbReference type="ARBA" id="ARBA00005262"/>
    </source>
</evidence>
<name>A0A368YUL3_9HYPH</name>
<gene>
    <name evidence="8" type="ORF">C7476_10737</name>
</gene>
<evidence type="ECO:0000313" key="9">
    <source>
        <dbReference type="Proteomes" id="UP000253324"/>
    </source>
</evidence>